<evidence type="ECO:0000313" key="1">
    <source>
        <dbReference type="EMBL" id="KAJ9581112.1"/>
    </source>
</evidence>
<name>A0AAD8E907_DIPPU</name>
<sequence length="51" mass="5649">SISIHHTTHTFRKFLHKAPVCFTKPENVLISALSFGLLVSVPQCTSIRDGL</sequence>
<reference evidence="1" key="1">
    <citation type="journal article" date="2023" name="IScience">
        <title>Live-bearing cockroach genome reveals convergent evolutionary mechanisms linked to viviparity in insects and beyond.</title>
        <authorList>
            <person name="Fouks B."/>
            <person name="Harrison M.C."/>
            <person name="Mikhailova A.A."/>
            <person name="Marchal E."/>
            <person name="English S."/>
            <person name="Carruthers M."/>
            <person name="Jennings E.C."/>
            <person name="Chiamaka E.L."/>
            <person name="Frigard R.A."/>
            <person name="Pippel M."/>
            <person name="Attardo G.M."/>
            <person name="Benoit J.B."/>
            <person name="Bornberg-Bauer E."/>
            <person name="Tobe S.S."/>
        </authorList>
    </citation>
    <scope>NUCLEOTIDE SEQUENCE</scope>
    <source>
        <strain evidence="1">Stay&amp;Tobe</strain>
    </source>
</reference>
<keyword evidence="2" id="KW-1185">Reference proteome</keyword>
<comment type="caution">
    <text evidence="1">The sequence shown here is derived from an EMBL/GenBank/DDBJ whole genome shotgun (WGS) entry which is preliminary data.</text>
</comment>
<gene>
    <name evidence="1" type="ORF">L9F63_023703</name>
</gene>
<organism evidence="1 2">
    <name type="scientific">Diploptera punctata</name>
    <name type="common">Pacific beetle cockroach</name>
    <dbReference type="NCBI Taxonomy" id="6984"/>
    <lineage>
        <taxon>Eukaryota</taxon>
        <taxon>Metazoa</taxon>
        <taxon>Ecdysozoa</taxon>
        <taxon>Arthropoda</taxon>
        <taxon>Hexapoda</taxon>
        <taxon>Insecta</taxon>
        <taxon>Pterygota</taxon>
        <taxon>Neoptera</taxon>
        <taxon>Polyneoptera</taxon>
        <taxon>Dictyoptera</taxon>
        <taxon>Blattodea</taxon>
        <taxon>Blaberoidea</taxon>
        <taxon>Blaberidae</taxon>
        <taxon>Diplopterinae</taxon>
        <taxon>Diploptera</taxon>
    </lineage>
</organism>
<proteinExistence type="predicted"/>
<dbReference type="EMBL" id="JASPKZ010008023">
    <property type="protein sequence ID" value="KAJ9581112.1"/>
    <property type="molecule type" value="Genomic_DNA"/>
</dbReference>
<dbReference type="Proteomes" id="UP001233999">
    <property type="component" value="Unassembled WGS sequence"/>
</dbReference>
<evidence type="ECO:0000313" key="2">
    <source>
        <dbReference type="Proteomes" id="UP001233999"/>
    </source>
</evidence>
<feature type="non-terminal residue" evidence="1">
    <location>
        <position position="51"/>
    </location>
</feature>
<protein>
    <submittedName>
        <fullName evidence="1">Uncharacterized protein</fullName>
    </submittedName>
</protein>
<dbReference type="AlphaFoldDB" id="A0AAD8E907"/>
<feature type="non-terminal residue" evidence="1">
    <location>
        <position position="1"/>
    </location>
</feature>
<accession>A0AAD8E907</accession>
<reference evidence="1" key="2">
    <citation type="submission" date="2023-05" db="EMBL/GenBank/DDBJ databases">
        <authorList>
            <person name="Fouks B."/>
        </authorList>
    </citation>
    <scope>NUCLEOTIDE SEQUENCE</scope>
    <source>
        <strain evidence="1">Stay&amp;Tobe</strain>
        <tissue evidence="1">Testes</tissue>
    </source>
</reference>